<organism evidence="11 12">
    <name type="scientific">Tortispora caseinolytica NRRL Y-17796</name>
    <dbReference type="NCBI Taxonomy" id="767744"/>
    <lineage>
        <taxon>Eukaryota</taxon>
        <taxon>Fungi</taxon>
        <taxon>Dikarya</taxon>
        <taxon>Ascomycota</taxon>
        <taxon>Saccharomycotina</taxon>
        <taxon>Trigonopsidomycetes</taxon>
        <taxon>Trigonopsidales</taxon>
        <taxon>Trigonopsidaceae</taxon>
        <taxon>Tortispora</taxon>
    </lineage>
</organism>
<protein>
    <submittedName>
        <fullName evidence="11">Uncharacterized protein</fullName>
    </submittedName>
</protein>
<dbReference type="Pfam" id="PF14231">
    <property type="entry name" value="GXWXG"/>
    <property type="match status" value="1"/>
</dbReference>
<dbReference type="Pfam" id="PF06775">
    <property type="entry name" value="Seipin"/>
    <property type="match status" value="1"/>
</dbReference>
<evidence type="ECO:0000256" key="3">
    <source>
        <dbReference type="ARBA" id="ARBA00022824"/>
    </source>
</evidence>
<dbReference type="InterPro" id="IPR009617">
    <property type="entry name" value="Seipin"/>
</dbReference>
<comment type="subcellular location">
    <subcellularLocation>
        <location evidence="1">Endoplasmic reticulum membrane</location>
        <topology evidence="1">Multi-pass membrane protein</topology>
    </subcellularLocation>
</comment>
<name>A0A1E4TC00_9ASCO</name>
<keyword evidence="3" id="KW-0256">Endoplasmic reticulum</keyword>
<proteinExistence type="predicted"/>
<keyword evidence="5" id="KW-0443">Lipid metabolism</keyword>
<dbReference type="AlphaFoldDB" id="A0A1E4TC00"/>
<dbReference type="EMBL" id="KV453843">
    <property type="protein sequence ID" value="ODV89284.1"/>
    <property type="molecule type" value="Genomic_DNA"/>
</dbReference>
<sequence length="427" mass="48135">MRTIDEILESKHLPEKEALEFYLDLEPMELHELRGGWKGSTLYTDHPLDNKMASFGWHGMFFKNNEVVYPSIWNANDGSKFIADPLKVITAVQSSTAPDIMGSPQSYLTTSDSARIRMVVSYDHPTATLIYNNLPIYDSFKRIDDDRIVGLVDMKGVDKPYFFMMTRDPDLASIVYVSVFALLVQSAVTYAIFHYNYIPDAALQFTLDYPQHHAVIDFVIDDNGILTTSSNQKYDVQLSLFLPDSPPNRALHSFPVVVVLNSGPTVQQFHLRSGLPYVSHELRLLRLALLWPAKIFDQYAESAKLVIPITSDFTFKKPSPSTTLEVQLPQNLYVYSLRVQFFAKLTGLKYFMKHHPFISALAGTLALWALEVCSMILVIAVIAYYILSSSTAESSFKSMADETAVSVSRGDKERAKRRHSGSAQSCL</sequence>
<evidence type="ECO:0000256" key="8">
    <source>
        <dbReference type="SAM" id="Phobius"/>
    </source>
</evidence>
<dbReference type="Gene3D" id="2.40.128.580">
    <property type="entry name" value="GXWXG domain"/>
    <property type="match status" value="1"/>
</dbReference>
<feature type="domain" description="GXWXG" evidence="9">
    <location>
        <begin position="20"/>
        <end position="78"/>
    </location>
</feature>
<dbReference type="GO" id="GO:0140042">
    <property type="term" value="P:lipid droplet formation"/>
    <property type="evidence" value="ECO:0007669"/>
    <property type="project" value="UniProtKB-ARBA"/>
</dbReference>
<gene>
    <name evidence="11" type="ORF">CANCADRAFT_3912</name>
</gene>
<keyword evidence="12" id="KW-1185">Reference proteome</keyword>
<evidence type="ECO:0000256" key="6">
    <source>
        <dbReference type="ARBA" id="ARBA00023136"/>
    </source>
</evidence>
<dbReference type="Pfam" id="PF14232">
    <property type="entry name" value="DUF4334"/>
    <property type="match status" value="1"/>
</dbReference>
<accession>A0A1E4TC00</accession>
<dbReference type="GO" id="GO:0005789">
    <property type="term" value="C:endoplasmic reticulum membrane"/>
    <property type="evidence" value="ECO:0007669"/>
    <property type="project" value="UniProtKB-SubCell"/>
</dbReference>
<keyword evidence="4 8" id="KW-1133">Transmembrane helix</keyword>
<feature type="transmembrane region" description="Helical" evidence="8">
    <location>
        <begin position="357"/>
        <end position="387"/>
    </location>
</feature>
<evidence type="ECO:0000256" key="1">
    <source>
        <dbReference type="ARBA" id="ARBA00004477"/>
    </source>
</evidence>
<evidence type="ECO:0000259" key="9">
    <source>
        <dbReference type="Pfam" id="PF14231"/>
    </source>
</evidence>
<evidence type="ECO:0000259" key="10">
    <source>
        <dbReference type="Pfam" id="PF14232"/>
    </source>
</evidence>
<feature type="region of interest" description="Disordered" evidence="7">
    <location>
        <begin position="407"/>
        <end position="427"/>
    </location>
</feature>
<keyword evidence="2 8" id="KW-0812">Transmembrane</keyword>
<dbReference type="PANTHER" id="PTHR21212:SF0">
    <property type="entry name" value="SEIPIN"/>
    <property type="match status" value="1"/>
</dbReference>
<dbReference type="GO" id="GO:0006629">
    <property type="term" value="P:lipid metabolic process"/>
    <property type="evidence" value="ECO:0007669"/>
    <property type="project" value="UniProtKB-KW"/>
</dbReference>
<feature type="transmembrane region" description="Helical" evidence="8">
    <location>
        <begin position="171"/>
        <end position="193"/>
    </location>
</feature>
<dbReference type="InterPro" id="IPR025951">
    <property type="entry name" value="GXWXG_dom"/>
</dbReference>
<evidence type="ECO:0000256" key="7">
    <source>
        <dbReference type="SAM" id="MobiDB-lite"/>
    </source>
</evidence>
<feature type="domain" description="DUF4334" evidence="10">
    <location>
        <begin position="113"/>
        <end position="167"/>
    </location>
</feature>
<dbReference type="PANTHER" id="PTHR21212">
    <property type="entry name" value="BERNARDINELLI-SEIP CONGENITAL LIPODYSTROPHY 2 HOMOLOG BSCL2 PROTEIN"/>
    <property type="match status" value="1"/>
</dbReference>
<evidence type="ECO:0000256" key="2">
    <source>
        <dbReference type="ARBA" id="ARBA00022692"/>
    </source>
</evidence>
<dbReference type="Proteomes" id="UP000095023">
    <property type="component" value="Unassembled WGS sequence"/>
</dbReference>
<evidence type="ECO:0000313" key="12">
    <source>
        <dbReference type="Proteomes" id="UP000095023"/>
    </source>
</evidence>
<dbReference type="CDD" id="cd23995">
    <property type="entry name" value="Seipin_BSCL2_like"/>
    <property type="match status" value="1"/>
</dbReference>
<evidence type="ECO:0000256" key="4">
    <source>
        <dbReference type="ARBA" id="ARBA00022989"/>
    </source>
</evidence>
<dbReference type="OrthoDB" id="2213372at2759"/>
<evidence type="ECO:0000256" key="5">
    <source>
        <dbReference type="ARBA" id="ARBA00023098"/>
    </source>
</evidence>
<dbReference type="InterPro" id="IPR025568">
    <property type="entry name" value="DUF4334"/>
</dbReference>
<evidence type="ECO:0000313" key="11">
    <source>
        <dbReference type="EMBL" id="ODV89284.1"/>
    </source>
</evidence>
<reference evidence="12" key="1">
    <citation type="submission" date="2016-02" db="EMBL/GenBank/DDBJ databases">
        <title>Comparative genomics of biotechnologically important yeasts.</title>
        <authorList>
            <consortium name="DOE Joint Genome Institute"/>
            <person name="Riley R."/>
            <person name="Haridas S."/>
            <person name="Wolfe K.H."/>
            <person name="Lopes M.R."/>
            <person name="Hittinger C.T."/>
            <person name="Goker M."/>
            <person name="Salamov A."/>
            <person name="Wisecaver J."/>
            <person name="Long T.M."/>
            <person name="Aerts A.L."/>
            <person name="Barry K."/>
            <person name="Choi C."/>
            <person name="Clum A."/>
            <person name="Coughlan A.Y."/>
            <person name="Deshpande S."/>
            <person name="Douglass A.P."/>
            <person name="Hanson S.J."/>
            <person name="Klenk H.-P."/>
            <person name="Labutti K."/>
            <person name="Lapidus A."/>
            <person name="Lindquist E."/>
            <person name="Lipzen A."/>
            <person name="Meier-Kolthoff J.P."/>
            <person name="Ohm R.A."/>
            <person name="Otillar R.P."/>
            <person name="Pangilinan J."/>
            <person name="Peng Y."/>
            <person name="Rokas A."/>
            <person name="Rosa C.A."/>
            <person name="Scheuner C."/>
            <person name="Sibirny A.A."/>
            <person name="Slot J.C."/>
            <person name="Stielow J.B."/>
            <person name="Sun H."/>
            <person name="Kurtzman C.P."/>
            <person name="Blackwell M."/>
            <person name="Jeffries T.W."/>
            <person name="Grigoriev I.V."/>
        </authorList>
    </citation>
    <scope>NUCLEOTIDE SEQUENCE [LARGE SCALE GENOMIC DNA]</scope>
    <source>
        <strain evidence="12">NRRL Y-17796</strain>
    </source>
</reference>
<keyword evidence="6 8" id="KW-0472">Membrane</keyword>